<protein>
    <recommendedName>
        <fullName evidence="2">DUF2157 domain-containing protein</fullName>
    </recommendedName>
</protein>
<gene>
    <name evidence="3" type="ORF">CHM34_12385</name>
</gene>
<feature type="transmembrane region" description="Helical" evidence="1">
    <location>
        <begin position="343"/>
        <end position="361"/>
    </location>
</feature>
<keyword evidence="4" id="KW-1185">Reference proteome</keyword>
<evidence type="ECO:0000256" key="1">
    <source>
        <dbReference type="SAM" id="Phobius"/>
    </source>
</evidence>
<reference evidence="3 4" key="1">
    <citation type="submission" date="2017-07" db="EMBL/GenBank/DDBJ databases">
        <title>The genome sequence of Paludifilum halophilum highlights mechanisms for microbial adaptation to high salt environemnts.</title>
        <authorList>
            <person name="Belbahri L."/>
        </authorList>
    </citation>
    <scope>NUCLEOTIDE SEQUENCE [LARGE SCALE GENOMIC DNA]</scope>
    <source>
        <strain evidence="3 4">DSM 102817</strain>
    </source>
</reference>
<dbReference type="Proteomes" id="UP000215459">
    <property type="component" value="Unassembled WGS sequence"/>
</dbReference>
<feature type="transmembrane region" description="Helical" evidence="1">
    <location>
        <begin position="395"/>
        <end position="412"/>
    </location>
</feature>
<feature type="transmembrane region" description="Helical" evidence="1">
    <location>
        <begin position="228"/>
        <end position="252"/>
    </location>
</feature>
<keyword evidence="1" id="KW-1133">Transmembrane helix</keyword>
<evidence type="ECO:0000313" key="4">
    <source>
        <dbReference type="Proteomes" id="UP000215459"/>
    </source>
</evidence>
<keyword evidence="1" id="KW-0472">Membrane</keyword>
<feature type="transmembrane region" description="Helical" evidence="1">
    <location>
        <begin position="294"/>
        <end position="313"/>
    </location>
</feature>
<name>A0A235B4E9_9BACL</name>
<feature type="transmembrane region" description="Helical" evidence="1">
    <location>
        <begin position="373"/>
        <end position="389"/>
    </location>
</feature>
<dbReference type="EMBL" id="NOWF01000007">
    <property type="protein sequence ID" value="OYD07178.1"/>
    <property type="molecule type" value="Genomic_DNA"/>
</dbReference>
<evidence type="ECO:0000313" key="3">
    <source>
        <dbReference type="EMBL" id="OYD07178.1"/>
    </source>
</evidence>
<dbReference type="AlphaFoldDB" id="A0A235B4E9"/>
<feature type="transmembrane region" description="Helical" evidence="1">
    <location>
        <begin position="151"/>
        <end position="177"/>
    </location>
</feature>
<organism evidence="3 4">
    <name type="scientific">Paludifilum halophilum</name>
    <dbReference type="NCBI Taxonomy" id="1642702"/>
    <lineage>
        <taxon>Bacteria</taxon>
        <taxon>Bacillati</taxon>
        <taxon>Bacillota</taxon>
        <taxon>Bacilli</taxon>
        <taxon>Bacillales</taxon>
        <taxon>Thermoactinomycetaceae</taxon>
        <taxon>Paludifilum</taxon>
    </lineage>
</organism>
<evidence type="ECO:0000259" key="2">
    <source>
        <dbReference type="Pfam" id="PF09925"/>
    </source>
</evidence>
<accession>A0A235B4E9</accession>
<keyword evidence="1" id="KW-0812">Transmembrane</keyword>
<feature type="transmembrane region" description="Helical" evidence="1">
    <location>
        <begin position="63"/>
        <end position="81"/>
    </location>
</feature>
<feature type="transmembrane region" description="Helical" evidence="1">
    <location>
        <begin position="118"/>
        <end position="139"/>
    </location>
</feature>
<dbReference type="InterPro" id="IPR018677">
    <property type="entry name" value="DUF2157"/>
</dbReference>
<sequence length="427" mass="48108">MEHLQSLSLFHRLNRTPKRRKTDMSRRWLEKEGEAWVEDGILTREQLQRILDRYPSGNRAAQTLPILAGVLTGLGILSWVASHWEEISPLIRLTLLITTLIGFYTAGEYQAGRGRRHIGASLTALGVVSFGGSMVLIGQMYHVTAHDARLWILWAIAGLFSLALYRHPFLFFLNFVILTASQLFSTHSYGEFSFVTAALFLLGIGGYAQRQGSSRYTWTATVGGVFQAILWISSSDLSSLWIFPLMLGWYALGDSWASPRWERPIKTVSLGVAFALCLFLSLEPIRGESLPPALIFTGGTALLWALSLIARIRSKRWKDLYEWVLFLPLFYLTQGFPEAVHTSLYLLLLLGFSLAVLLTGYARGSRRRTNGGITLFLIATFTAYLNLTWDFMPKSLFFLLGGLLLFALNHYLQRTKRDRLSQGGEAK</sequence>
<feature type="transmembrane region" description="Helical" evidence="1">
    <location>
        <begin position="189"/>
        <end position="208"/>
    </location>
</feature>
<proteinExistence type="predicted"/>
<comment type="caution">
    <text evidence="3">The sequence shown here is derived from an EMBL/GenBank/DDBJ whole genome shotgun (WGS) entry which is preliminary data.</text>
</comment>
<feature type="transmembrane region" description="Helical" evidence="1">
    <location>
        <begin position="264"/>
        <end position="282"/>
    </location>
</feature>
<feature type="domain" description="DUF2157" evidence="2">
    <location>
        <begin position="35"/>
        <end position="169"/>
    </location>
</feature>
<dbReference type="OrthoDB" id="5351773at2"/>
<feature type="transmembrane region" description="Helical" evidence="1">
    <location>
        <begin position="87"/>
        <end position="106"/>
    </location>
</feature>
<dbReference type="Pfam" id="PF09925">
    <property type="entry name" value="DUF2157"/>
    <property type="match status" value="1"/>
</dbReference>